<dbReference type="InterPro" id="IPR033879">
    <property type="entry name" value="UPP_Pase"/>
</dbReference>
<keyword evidence="1" id="KW-1133">Transmembrane helix</keyword>
<feature type="transmembrane region" description="Helical" evidence="1">
    <location>
        <begin position="150"/>
        <end position="176"/>
    </location>
</feature>
<proteinExistence type="predicted"/>
<dbReference type="EMBL" id="RZHD01000004">
    <property type="protein sequence ID" value="RUR47945.1"/>
    <property type="molecule type" value="Genomic_DNA"/>
</dbReference>
<evidence type="ECO:0000259" key="2">
    <source>
        <dbReference type="Pfam" id="PF01569"/>
    </source>
</evidence>
<feature type="transmembrane region" description="Helical" evidence="1">
    <location>
        <begin position="59"/>
        <end position="79"/>
    </location>
</feature>
<dbReference type="InterPro" id="IPR000326">
    <property type="entry name" value="PAP2/HPO"/>
</dbReference>
<feature type="transmembrane region" description="Helical" evidence="1">
    <location>
        <begin position="20"/>
        <end position="47"/>
    </location>
</feature>
<evidence type="ECO:0000313" key="3">
    <source>
        <dbReference type="EMBL" id="RUR47945.1"/>
    </source>
</evidence>
<organism evidence="3 4">
    <name type="scientific">Vreelandella populi</name>
    <dbReference type="NCBI Taxonomy" id="2498858"/>
    <lineage>
        <taxon>Bacteria</taxon>
        <taxon>Pseudomonadati</taxon>
        <taxon>Pseudomonadota</taxon>
        <taxon>Gammaproteobacteria</taxon>
        <taxon>Oceanospirillales</taxon>
        <taxon>Halomonadaceae</taxon>
        <taxon>Vreelandella</taxon>
    </lineage>
</organism>
<feature type="domain" description="Phosphatidic acid phosphatase type 2/haloperoxidase" evidence="2">
    <location>
        <begin position="57"/>
        <end position="163"/>
    </location>
</feature>
<dbReference type="SUPFAM" id="SSF48317">
    <property type="entry name" value="Acid phosphatase/Vanadium-dependent haloperoxidase"/>
    <property type="match status" value="1"/>
</dbReference>
<keyword evidence="1" id="KW-0812">Transmembrane</keyword>
<protein>
    <submittedName>
        <fullName evidence="3">Phosphatase PAP2 family protein</fullName>
    </submittedName>
</protein>
<dbReference type="InterPro" id="IPR036938">
    <property type="entry name" value="PAP2/HPO_sf"/>
</dbReference>
<dbReference type="GO" id="GO:0005886">
    <property type="term" value="C:plasma membrane"/>
    <property type="evidence" value="ECO:0007669"/>
    <property type="project" value="InterPro"/>
</dbReference>
<dbReference type="CDD" id="cd03385">
    <property type="entry name" value="PAP2_BcrC_like"/>
    <property type="match status" value="1"/>
</dbReference>
<dbReference type="OrthoDB" id="9801622at2"/>
<dbReference type="Pfam" id="PF01569">
    <property type="entry name" value="PAP2"/>
    <property type="match status" value="1"/>
</dbReference>
<sequence>MDALNLALFELLNSPPDSPTWLVMVAHWCASDIILLVPALLVIGWLLGGDTLKRPLLEAFVATVMALAASWAIGTLWPMPRPFMVPVGEYLQVHAATPAFPSNHLTIMLTMAFSLTLHDRTRRIGHCLLVLALPVAWARIFMGIHFPQDMIGALMLAPVAAALTGIGRAWLVLPLYERVAVRCYRLVFSPLINRGWVRH</sequence>
<keyword evidence="4" id="KW-1185">Reference proteome</keyword>
<gene>
    <name evidence="3" type="ORF">ELY37_06715</name>
</gene>
<dbReference type="AlphaFoldDB" id="A0A3S0WPT1"/>
<feature type="transmembrane region" description="Helical" evidence="1">
    <location>
        <begin position="99"/>
        <end position="117"/>
    </location>
</feature>
<dbReference type="GO" id="GO:0050380">
    <property type="term" value="F:undecaprenyl-diphosphatase activity"/>
    <property type="evidence" value="ECO:0007669"/>
    <property type="project" value="InterPro"/>
</dbReference>
<evidence type="ECO:0000256" key="1">
    <source>
        <dbReference type="SAM" id="Phobius"/>
    </source>
</evidence>
<accession>A0A3S0WPT1</accession>
<keyword evidence="1" id="KW-0472">Membrane</keyword>
<dbReference type="RefSeq" id="WP_126952512.1">
    <property type="nucleotide sequence ID" value="NZ_RZHD01000004.1"/>
</dbReference>
<comment type="caution">
    <text evidence="3">The sequence shown here is derived from an EMBL/GenBank/DDBJ whole genome shotgun (WGS) entry which is preliminary data.</text>
</comment>
<dbReference type="Gene3D" id="1.20.144.10">
    <property type="entry name" value="Phosphatidic acid phosphatase type 2/haloperoxidase"/>
    <property type="match status" value="1"/>
</dbReference>
<feature type="transmembrane region" description="Helical" evidence="1">
    <location>
        <begin position="124"/>
        <end position="144"/>
    </location>
</feature>
<reference evidence="3 4" key="1">
    <citation type="submission" date="2018-12" db="EMBL/GenBank/DDBJ databases">
        <title>three novel Halomonas strain isolated from plants.</title>
        <authorList>
            <person name="Sun C."/>
        </authorList>
    </citation>
    <scope>NUCLEOTIDE SEQUENCE [LARGE SCALE GENOMIC DNA]</scope>
    <source>
        <strain evidence="3 4">RC</strain>
    </source>
</reference>
<evidence type="ECO:0000313" key="4">
    <source>
        <dbReference type="Proteomes" id="UP000286912"/>
    </source>
</evidence>
<dbReference type="Proteomes" id="UP000286912">
    <property type="component" value="Unassembled WGS sequence"/>
</dbReference>
<name>A0A3S0WPT1_9GAMM</name>